<feature type="domain" description="Big-1" evidence="3">
    <location>
        <begin position="318"/>
        <end position="387"/>
    </location>
</feature>
<evidence type="ECO:0000259" key="3">
    <source>
        <dbReference type="Pfam" id="PF02369"/>
    </source>
</evidence>
<keyword evidence="2" id="KW-0472">Membrane</keyword>
<evidence type="ECO:0000256" key="2">
    <source>
        <dbReference type="SAM" id="Phobius"/>
    </source>
</evidence>
<dbReference type="EMBL" id="AOME01000013">
    <property type="protein sequence ID" value="EMA55490.1"/>
    <property type="molecule type" value="Genomic_DNA"/>
</dbReference>
<dbReference type="OrthoDB" id="121941at2157"/>
<dbReference type="Pfam" id="PF23960">
    <property type="entry name" value="DUF7289"/>
    <property type="match status" value="1"/>
</dbReference>
<gene>
    <name evidence="4" type="ORF">C450_01949</name>
</gene>
<dbReference type="STRING" id="1227456.C450_01949"/>
<dbReference type="RefSeq" id="WP_005039337.1">
    <property type="nucleotide sequence ID" value="NZ_AOME01000013.1"/>
</dbReference>
<sequence>MFEPLTQRLQRLSEDERAVSPVVGFVLIFALIMLVFTIYQADVVPAQNEEAEFKHSQTVEKQMSQLNDAMTAVSATGASRSRTIATGMQYPSRALAINPGPPAGSLRLGQKNTIGLREVSVDGSGYWDEADDGSGEPAFESKPVVYTVNYNNQQNDPRFTIRNGQLFRQYGGSEALSDGGQAGDPIPDKQIDLVLVDGDISRSGQSTSVTTSEVSSSAGYLTATTHGDTVLTFPTTLTQSEAQSTFNGKSYATLEGYNSRSDKPNTIDVTLTSGEQFRFRITKVSLGSDGNAPAHEVVPTEDTIAPDTPTATLNATVNESVSFSVLVRDKYGNPVPGVEVEANNGTNVVPDSTTTDDDGEATFSYTPTASANRTVNITAGEVTSTYDTASYDVTVEEGEETVSTDNSSVVKTGCAASGNASLIVENTYSHPVEVSISTRSGSPFTLPPDSKTTYTVGGGAMSYQITNNTDLIASGNLDCSG</sequence>
<dbReference type="SUPFAM" id="SSF49373">
    <property type="entry name" value="Invasin/intimin cell-adhesion fragments"/>
    <property type="match status" value="1"/>
</dbReference>
<dbReference type="InterPro" id="IPR003344">
    <property type="entry name" value="Big_1_dom"/>
</dbReference>
<comment type="caution">
    <text evidence="4">The sequence shown here is derived from an EMBL/GenBank/DDBJ whole genome shotgun (WGS) entry which is preliminary data.</text>
</comment>
<keyword evidence="2" id="KW-1133">Transmembrane helix</keyword>
<dbReference type="Gene3D" id="2.60.40.10">
    <property type="entry name" value="Immunoglobulins"/>
    <property type="match status" value="1"/>
</dbReference>
<dbReference type="InterPro" id="IPR013783">
    <property type="entry name" value="Ig-like_fold"/>
</dbReference>
<reference evidence="4 5" key="1">
    <citation type="journal article" date="2014" name="PLoS Genet.">
        <title>Phylogenetically driven sequencing of extremely halophilic archaea reveals strategies for static and dynamic osmo-response.</title>
        <authorList>
            <person name="Becker E.A."/>
            <person name="Seitzer P.M."/>
            <person name="Tritt A."/>
            <person name="Larsen D."/>
            <person name="Krusor M."/>
            <person name="Yao A.I."/>
            <person name="Wu D."/>
            <person name="Madern D."/>
            <person name="Eisen J.A."/>
            <person name="Darling A.E."/>
            <person name="Facciotti M.T."/>
        </authorList>
    </citation>
    <scope>NUCLEOTIDE SEQUENCE [LARGE SCALE GENOMIC DNA]</scope>
    <source>
        <strain evidence="4 5">DSM 8989</strain>
    </source>
</reference>
<evidence type="ECO:0000313" key="5">
    <source>
        <dbReference type="Proteomes" id="UP000011625"/>
    </source>
</evidence>
<accession>M0NFP9</accession>
<proteinExistence type="inferred from homology"/>
<keyword evidence="2" id="KW-0812">Transmembrane</keyword>
<dbReference type="AlphaFoldDB" id="M0NFP9"/>
<dbReference type="InterPro" id="IPR008964">
    <property type="entry name" value="Invasin/intimin_cell_adhesion"/>
</dbReference>
<dbReference type="PATRIC" id="fig|1227456.3.peg.407"/>
<dbReference type="InterPro" id="IPR055713">
    <property type="entry name" value="DUF7289"/>
</dbReference>
<keyword evidence="5" id="KW-1185">Reference proteome</keyword>
<organism evidence="4 5">
    <name type="scientific">Halococcus salifodinae DSM 8989</name>
    <dbReference type="NCBI Taxonomy" id="1227456"/>
    <lineage>
        <taxon>Archaea</taxon>
        <taxon>Methanobacteriati</taxon>
        <taxon>Methanobacteriota</taxon>
        <taxon>Stenosarchaea group</taxon>
        <taxon>Halobacteria</taxon>
        <taxon>Halobacteriales</taxon>
        <taxon>Halococcaceae</taxon>
        <taxon>Halococcus</taxon>
    </lineage>
</organism>
<dbReference type="Proteomes" id="UP000011625">
    <property type="component" value="Unassembled WGS sequence"/>
</dbReference>
<name>M0NFP9_9EURY</name>
<evidence type="ECO:0000313" key="4">
    <source>
        <dbReference type="EMBL" id="EMA55490.1"/>
    </source>
</evidence>
<dbReference type="Pfam" id="PF02369">
    <property type="entry name" value="Big_1"/>
    <property type="match status" value="1"/>
</dbReference>
<protein>
    <recommendedName>
        <fullName evidence="3">Big-1 domain-containing protein</fullName>
    </recommendedName>
</protein>
<comment type="similarity">
    <text evidence="1">Belongs to the intimin/invasin family.</text>
</comment>
<evidence type="ECO:0000256" key="1">
    <source>
        <dbReference type="ARBA" id="ARBA00010116"/>
    </source>
</evidence>
<feature type="transmembrane region" description="Helical" evidence="2">
    <location>
        <begin position="21"/>
        <end position="39"/>
    </location>
</feature>